<sequence length="230" mass="24840">MHDDNGSTTTNEGIRNPSTPQNNGRTLLSRETPYAVSPYPGPFHRHISYQSSRATAVLVPSAAVDCEPEAAARTGVSCGTLEATGTDVGCSMEAAAGACIVSERPQRKAALSAAQRRQREQAFAAILTEHGGQVLSLNHRNTGLHGYTATVACTGREEVKKSATAKVDEPDTWNIRAGLNENVVQLDVPVEDPSGVDFNESIHQLFCYGLLETERDVETEISCKQRKRMN</sequence>
<protein>
    <submittedName>
        <fullName evidence="2">Uncharacterized protein</fullName>
    </submittedName>
</protein>
<proteinExistence type="predicted"/>
<dbReference type="AlphaFoldDB" id="A0A4Z2IGG7"/>
<reference evidence="2 3" key="1">
    <citation type="submission" date="2019-03" db="EMBL/GenBank/DDBJ databases">
        <title>First draft genome of Liparis tanakae, snailfish: a comprehensive survey of snailfish specific genes.</title>
        <authorList>
            <person name="Kim W."/>
            <person name="Song I."/>
            <person name="Jeong J.-H."/>
            <person name="Kim D."/>
            <person name="Kim S."/>
            <person name="Ryu S."/>
            <person name="Song J.Y."/>
            <person name="Lee S.K."/>
        </authorList>
    </citation>
    <scope>NUCLEOTIDE SEQUENCE [LARGE SCALE GENOMIC DNA]</scope>
    <source>
        <tissue evidence="2">Muscle</tissue>
    </source>
</reference>
<evidence type="ECO:0000313" key="3">
    <source>
        <dbReference type="Proteomes" id="UP000314294"/>
    </source>
</evidence>
<keyword evidence="3" id="KW-1185">Reference proteome</keyword>
<feature type="region of interest" description="Disordered" evidence="1">
    <location>
        <begin position="1"/>
        <end position="26"/>
    </location>
</feature>
<comment type="caution">
    <text evidence="2">The sequence shown here is derived from an EMBL/GenBank/DDBJ whole genome shotgun (WGS) entry which is preliminary data.</text>
</comment>
<dbReference type="Proteomes" id="UP000314294">
    <property type="component" value="Unassembled WGS sequence"/>
</dbReference>
<evidence type="ECO:0000256" key="1">
    <source>
        <dbReference type="SAM" id="MobiDB-lite"/>
    </source>
</evidence>
<evidence type="ECO:0000313" key="2">
    <source>
        <dbReference type="EMBL" id="TNN76998.1"/>
    </source>
</evidence>
<accession>A0A4Z2IGG7</accession>
<organism evidence="2 3">
    <name type="scientific">Liparis tanakae</name>
    <name type="common">Tanaka's snailfish</name>
    <dbReference type="NCBI Taxonomy" id="230148"/>
    <lineage>
        <taxon>Eukaryota</taxon>
        <taxon>Metazoa</taxon>
        <taxon>Chordata</taxon>
        <taxon>Craniata</taxon>
        <taxon>Vertebrata</taxon>
        <taxon>Euteleostomi</taxon>
        <taxon>Actinopterygii</taxon>
        <taxon>Neopterygii</taxon>
        <taxon>Teleostei</taxon>
        <taxon>Neoteleostei</taxon>
        <taxon>Acanthomorphata</taxon>
        <taxon>Eupercaria</taxon>
        <taxon>Perciformes</taxon>
        <taxon>Cottioidei</taxon>
        <taxon>Cottales</taxon>
        <taxon>Liparidae</taxon>
        <taxon>Liparis</taxon>
    </lineage>
</organism>
<dbReference type="EMBL" id="SRLO01000088">
    <property type="protein sequence ID" value="TNN76998.1"/>
    <property type="molecule type" value="Genomic_DNA"/>
</dbReference>
<gene>
    <name evidence="2" type="ORF">EYF80_012844</name>
</gene>
<name>A0A4Z2IGG7_9TELE</name>